<evidence type="ECO:0000256" key="1">
    <source>
        <dbReference type="SAM" id="MobiDB-lite"/>
    </source>
</evidence>
<sequence>MTNDISTNYTYRPRGRIGRQSYAAVGRNPSQMPDSLTEATRNPSGRSDEQGGNQHRGGMIIEDINQETSVNVGSSTVDRGKSECFQTTACWIAAEHALRHARSNVSLISEIFDKWHIPKSEYVVLAGFDESLIRSGIGYLEQIHVFVSAEVDATSPLLPELGKLFSPFSSILFTDSSSYHLPVFKADGSVWEFDELVYYTASKFGDGGSSAKTPLTVISLSPNPDPADGPTGFSQGSDHDSREGDKDAERRSGKGKEKDRGNEDEAGKGEKDDKHPLDNPYQPYEGRTITGPAEISYEIVARIYPVGDEEKTFQSLTIHGNLIIKTAPPIRNSESCQFPKRHVQFMELTFDTESTTDAAYKQFHVRVVVNSQQENARVHAIKPKRTRASDGEEKHSSSKKATRNRDITAGITLGLQPLGAISGSATKTSEIATGSERKRYNSGITEHHRDGIVHWGFNIDDENLQKRGIDMQEDVLPTVSFEFVGDSPVPAPPPKSMDIVISSYWSTMLPREPKGTWIRQLLRLGDSSGSTQTTSYSNLLQIVVLKTEPSNLSESSHYRAKMKVMSGVSDQPEVKRPAADWVNVTPVIVNNKRTLSKLNLPTVAKFELSDNCIQISENSSRDNQSH</sequence>
<feature type="compositionally biased region" description="Basic and acidic residues" evidence="1">
    <location>
        <begin position="237"/>
        <end position="277"/>
    </location>
</feature>
<feature type="region of interest" description="Disordered" evidence="1">
    <location>
        <begin position="1"/>
        <end position="56"/>
    </location>
</feature>
<gene>
    <name evidence="2" type="ORF">GALMADRAFT_143149</name>
</gene>
<dbReference type="OrthoDB" id="3067933at2759"/>
<feature type="compositionally biased region" description="Polar residues" evidence="1">
    <location>
        <begin position="28"/>
        <end position="53"/>
    </location>
</feature>
<feature type="compositionally biased region" description="Basic and acidic residues" evidence="1">
    <location>
        <begin position="387"/>
        <end position="396"/>
    </location>
</feature>
<dbReference type="HOGENOM" id="CLU_029866_0_0_1"/>
<proteinExistence type="predicted"/>
<evidence type="ECO:0000313" key="3">
    <source>
        <dbReference type="Proteomes" id="UP000027222"/>
    </source>
</evidence>
<evidence type="ECO:0000313" key="2">
    <source>
        <dbReference type="EMBL" id="KDR72300.1"/>
    </source>
</evidence>
<name>A0A067SMZ2_GALM3</name>
<feature type="region of interest" description="Disordered" evidence="1">
    <location>
        <begin position="215"/>
        <end position="289"/>
    </location>
</feature>
<keyword evidence="3" id="KW-1185">Reference proteome</keyword>
<organism evidence="2 3">
    <name type="scientific">Galerina marginata (strain CBS 339.88)</name>
    <dbReference type="NCBI Taxonomy" id="685588"/>
    <lineage>
        <taxon>Eukaryota</taxon>
        <taxon>Fungi</taxon>
        <taxon>Dikarya</taxon>
        <taxon>Basidiomycota</taxon>
        <taxon>Agaricomycotina</taxon>
        <taxon>Agaricomycetes</taxon>
        <taxon>Agaricomycetidae</taxon>
        <taxon>Agaricales</taxon>
        <taxon>Agaricineae</taxon>
        <taxon>Strophariaceae</taxon>
        <taxon>Galerina</taxon>
    </lineage>
</organism>
<dbReference type="EMBL" id="KL142389">
    <property type="protein sequence ID" value="KDR72300.1"/>
    <property type="molecule type" value="Genomic_DNA"/>
</dbReference>
<accession>A0A067SMZ2</accession>
<reference evidence="3" key="1">
    <citation type="journal article" date="2014" name="Proc. Natl. Acad. Sci. U.S.A.">
        <title>Extensive sampling of basidiomycete genomes demonstrates inadequacy of the white-rot/brown-rot paradigm for wood decay fungi.</title>
        <authorList>
            <person name="Riley R."/>
            <person name="Salamov A.A."/>
            <person name="Brown D.W."/>
            <person name="Nagy L.G."/>
            <person name="Floudas D."/>
            <person name="Held B.W."/>
            <person name="Levasseur A."/>
            <person name="Lombard V."/>
            <person name="Morin E."/>
            <person name="Otillar R."/>
            <person name="Lindquist E.A."/>
            <person name="Sun H."/>
            <person name="LaButti K.M."/>
            <person name="Schmutz J."/>
            <person name="Jabbour D."/>
            <person name="Luo H."/>
            <person name="Baker S.E."/>
            <person name="Pisabarro A.G."/>
            <person name="Walton J.D."/>
            <person name="Blanchette R.A."/>
            <person name="Henrissat B."/>
            <person name="Martin F."/>
            <person name="Cullen D."/>
            <person name="Hibbett D.S."/>
            <person name="Grigoriev I.V."/>
        </authorList>
    </citation>
    <scope>NUCLEOTIDE SEQUENCE [LARGE SCALE GENOMIC DNA]</scope>
    <source>
        <strain evidence="3">CBS 339.88</strain>
    </source>
</reference>
<protein>
    <submittedName>
        <fullName evidence="2">Uncharacterized protein</fullName>
    </submittedName>
</protein>
<dbReference type="Proteomes" id="UP000027222">
    <property type="component" value="Unassembled WGS sequence"/>
</dbReference>
<feature type="region of interest" description="Disordered" evidence="1">
    <location>
        <begin position="382"/>
        <end position="405"/>
    </location>
</feature>
<dbReference type="AlphaFoldDB" id="A0A067SMZ2"/>
<feature type="compositionally biased region" description="Polar residues" evidence="1">
    <location>
        <begin position="1"/>
        <end position="10"/>
    </location>
</feature>